<keyword evidence="2" id="KW-1185">Reference proteome</keyword>
<evidence type="ECO:0000313" key="2">
    <source>
        <dbReference type="Proteomes" id="UP001311915"/>
    </source>
</evidence>
<organism evidence="1 2">
    <name type="scientific">Solanum pinnatisectum</name>
    <name type="common">tansyleaf nightshade</name>
    <dbReference type="NCBI Taxonomy" id="50273"/>
    <lineage>
        <taxon>Eukaryota</taxon>
        <taxon>Viridiplantae</taxon>
        <taxon>Streptophyta</taxon>
        <taxon>Embryophyta</taxon>
        <taxon>Tracheophyta</taxon>
        <taxon>Spermatophyta</taxon>
        <taxon>Magnoliopsida</taxon>
        <taxon>eudicotyledons</taxon>
        <taxon>Gunneridae</taxon>
        <taxon>Pentapetalae</taxon>
        <taxon>asterids</taxon>
        <taxon>lamiids</taxon>
        <taxon>Solanales</taxon>
        <taxon>Solanaceae</taxon>
        <taxon>Solanoideae</taxon>
        <taxon>Solaneae</taxon>
        <taxon>Solanum</taxon>
    </lineage>
</organism>
<accession>A0AAV9K8T7</accession>
<evidence type="ECO:0008006" key="3">
    <source>
        <dbReference type="Google" id="ProtNLM"/>
    </source>
</evidence>
<sequence>MQVVRVNEEVEPANTKLSSAASMVASEMLKYGCQPKSGIGPKGTNRLRYEPTLGRVHHGSSKTIFIPEQALITDQAGVDDIVEGICNLFVAMAREEEEINLSKLTIRDAEPREIMQNWTISPSLLQPKSW</sequence>
<name>A0AAV9K8T7_9SOLN</name>
<dbReference type="Proteomes" id="UP001311915">
    <property type="component" value="Unassembled WGS sequence"/>
</dbReference>
<dbReference type="EMBL" id="JAWPEI010000011">
    <property type="protein sequence ID" value="KAK4709766.1"/>
    <property type="molecule type" value="Genomic_DNA"/>
</dbReference>
<gene>
    <name evidence="1" type="ORF">R3W88_004279</name>
</gene>
<protein>
    <recommendedName>
        <fullName evidence="3">G-patch domain-containing protein</fullName>
    </recommendedName>
</protein>
<proteinExistence type="predicted"/>
<comment type="caution">
    <text evidence="1">The sequence shown here is derived from an EMBL/GenBank/DDBJ whole genome shotgun (WGS) entry which is preliminary data.</text>
</comment>
<reference evidence="1 2" key="1">
    <citation type="submission" date="2023-10" db="EMBL/GenBank/DDBJ databases">
        <title>Genome-Wide Identification Analysis in wild type Solanum Pinnatisectum Reveals Some Genes Defensing Phytophthora Infestans.</title>
        <authorList>
            <person name="Sun C."/>
        </authorList>
    </citation>
    <scope>NUCLEOTIDE SEQUENCE [LARGE SCALE GENOMIC DNA]</scope>
    <source>
        <strain evidence="1">LQN</strain>
        <tissue evidence="1">Leaf</tissue>
    </source>
</reference>
<dbReference type="AlphaFoldDB" id="A0AAV9K8T7"/>
<evidence type="ECO:0000313" key="1">
    <source>
        <dbReference type="EMBL" id="KAK4709766.1"/>
    </source>
</evidence>